<accession>A0AAV2DAI7</accession>
<dbReference type="InterPro" id="IPR041118">
    <property type="entry name" value="Rx_N"/>
</dbReference>
<dbReference type="GO" id="GO:0098542">
    <property type="term" value="P:defense response to other organism"/>
    <property type="evidence" value="ECO:0007669"/>
    <property type="project" value="TreeGrafter"/>
</dbReference>
<dbReference type="Pfam" id="PF18052">
    <property type="entry name" value="Rx_N"/>
    <property type="match status" value="1"/>
</dbReference>
<dbReference type="Pfam" id="PF23559">
    <property type="entry name" value="WHD_DRP"/>
    <property type="match status" value="1"/>
</dbReference>
<name>A0AAV2DAI7_9ROSI</name>
<evidence type="ECO:0000256" key="1">
    <source>
        <dbReference type="ARBA" id="ARBA00022737"/>
    </source>
</evidence>
<keyword evidence="2" id="KW-0547">Nucleotide-binding</keyword>
<evidence type="ECO:0000256" key="2">
    <source>
        <dbReference type="ARBA" id="ARBA00022741"/>
    </source>
</evidence>
<dbReference type="InterPro" id="IPR042197">
    <property type="entry name" value="Apaf_helical"/>
</dbReference>
<evidence type="ECO:0000259" key="5">
    <source>
        <dbReference type="Pfam" id="PF18052"/>
    </source>
</evidence>
<dbReference type="FunFam" id="1.10.10.10:FF:000322">
    <property type="entry name" value="Probable disease resistance protein At1g63360"/>
    <property type="match status" value="1"/>
</dbReference>
<dbReference type="Proteomes" id="UP001497516">
    <property type="component" value="Chromosome 2"/>
</dbReference>
<dbReference type="InterPro" id="IPR032675">
    <property type="entry name" value="LRR_dom_sf"/>
</dbReference>
<evidence type="ECO:0008006" key="10">
    <source>
        <dbReference type="Google" id="ProtNLM"/>
    </source>
</evidence>
<evidence type="ECO:0000259" key="7">
    <source>
        <dbReference type="Pfam" id="PF23598"/>
    </source>
</evidence>
<dbReference type="EMBL" id="OZ034815">
    <property type="protein sequence ID" value="CAL1370913.1"/>
    <property type="molecule type" value="Genomic_DNA"/>
</dbReference>
<dbReference type="InterPro" id="IPR002182">
    <property type="entry name" value="NB-ARC"/>
</dbReference>
<dbReference type="InterPro" id="IPR058922">
    <property type="entry name" value="WHD_DRP"/>
</dbReference>
<reference evidence="8 9" key="1">
    <citation type="submission" date="2024-04" db="EMBL/GenBank/DDBJ databases">
        <authorList>
            <person name="Fracassetti M."/>
        </authorList>
    </citation>
    <scope>NUCLEOTIDE SEQUENCE [LARGE SCALE GENOMIC DNA]</scope>
</reference>
<dbReference type="InterPro" id="IPR036388">
    <property type="entry name" value="WH-like_DNA-bd_sf"/>
</dbReference>
<feature type="domain" description="Disease resistance protein winged helix" evidence="6">
    <location>
        <begin position="429"/>
        <end position="500"/>
    </location>
</feature>
<dbReference type="InterPro" id="IPR038005">
    <property type="entry name" value="RX-like_CC"/>
</dbReference>
<feature type="domain" description="Disease resistance R13L4/SHOC-2-like LRR" evidence="7">
    <location>
        <begin position="546"/>
        <end position="874"/>
    </location>
</feature>
<dbReference type="Pfam" id="PF23598">
    <property type="entry name" value="LRR_14"/>
    <property type="match status" value="1"/>
</dbReference>
<dbReference type="GO" id="GO:0043531">
    <property type="term" value="F:ADP binding"/>
    <property type="evidence" value="ECO:0007669"/>
    <property type="project" value="InterPro"/>
</dbReference>
<evidence type="ECO:0000313" key="9">
    <source>
        <dbReference type="Proteomes" id="UP001497516"/>
    </source>
</evidence>
<evidence type="ECO:0000259" key="4">
    <source>
        <dbReference type="Pfam" id="PF00931"/>
    </source>
</evidence>
<dbReference type="AlphaFoldDB" id="A0AAV2DAI7"/>
<dbReference type="Pfam" id="PF00931">
    <property type="entry name" value="NB-ARC"/>
    <property type="match status" value="1"/>
</dbReference>
<dbReference type="Gene3D" id="1.20.5.4130">
    <property type="match status" value="1"/>
</dbReference>
<evidence type="ECO:0000313" key="8">
    <source>
        <dbReference type="EMBL" id="CAL1370913.1"/>
    </source>
</evidence>
<dbReference type="Gene3D" id="3.80.10.10">
    <property type="entry name" value="Ribonuclease Inhibitor"/>
    <property type="match status" value="2"/>
</dbReference>
<dbReference type="PRINTS" id="PR00364">
    <property type="entry name" value="DISEASERSIST"/>
</dbReference>
<dbReference type="Gene3D" id="3.40.50.300">
    <property type="entry name" value="P-loop containing nucleotide triphosphate hydrolases"/>
    <property type="match status" value="1"/>
</dbReference>
<keyword evidence="3" id="KW-0611">Plant defense</keyword>
<dbReference type="SUPFAM" id="SSF52540">
    <property type="entry name" value="P-loop containing nucleoside triphosphate hydrolases"/>
    <property type="match status" value="1"/>
</dbReference>
<dbReference type="PANTHER" id="PTHR23155">
    <property type="entry name" value="DISEASE RESISTANCE PROTEIN RP"/>
    <property type="match status" value="1"/>
</dbReference>
<dbReference type="SUPFAM" id="SSF52058">
    <property type="entry name" value="L domain-like"/>
    <property type="match status" value="1"/>
</dbReference>
<feature type="domain" description="NB-ARC" evidence="4">
    <location>
        <begin position="167"/>
        <end position="343"/>
    </location>
</feature>
<evidence type="ECO:0000259" key="6">
    <source>
        <dbReference type="Pfam" id="PF23559"/>
    </source>
</evidence>
<feature type="domain" description="Disease resistance N-terminal" evidence="5">
    <location>
        <begin position="5"/>
        <end position="91"/>
    </location>
</feature>
<gene>
    <name evidence="8" type="ORF">LTRI10_LOCUS13006</name>
</gene>
<dbReference type="InterPro" id="IPR027417">
    <property type="entry name" value="P-loop_NTPase"/>
</dbReference>
<dbReference type="Gene3D" id="1.10.10.10">
    <property type="entry name" value="Winged helix-like DNA-binding domain superfamily/Winged helix DNA-binding domain"/>
    <property type="match status" value="1"/>
</dbReference>
<dbReference type="InterPro" id="IPR055414">
    <property type="entry name" value="LRR_R13L4/SHOC2-like"/>
</dbReference>
<dbReference type="Gene3D" id="1.10.8.430">
    <property type="entry name" value="Helical domain of apoptotic protease-activating factors"/>
    <property type="match status" value="1"/>
</dbReference>
<dbReference type="InterPro" id="IPR044974">
    <property type="entry name" value="Disease_R_plants"/>
</dbReference>
<protein>
    <recommendedName>
        <fullName evidence="10">Disease resistance protein RPM1-like</fullName>
    </recommendedName>
</protein>
<organism evidence="8 9">
    <name type="scientific">Linum trigynum</name>
    <dbReference type="NCBI Taxonomy" id="586398"/>
    <lineage>
        <taxon>Eukaryota</taxon>
        <taxon>Viridiplantae</taxon>
        <taxon>Streptophyta</taxon>
        <taxon>Embryophyta</taxon>
        <taxon>Tracheophyta</taxon>
        <taxon>Spermatophyta</taxon>
        <taxon>Magnoliopsida</taxon>
        <taxon>eudicotyledons</taxon>
        <taxon>Gunneridae</taxon>
        <taxon>Pentapetalae</taxon>
        <taxon>rosids</taxon>
        <taxon>fabids</taxon>
        <taxon>Malpighiales</taxon>
        <taxon>Linaceae</taxon>
        <taxon>Linum</taxon>
    </lineage>
</organism>
<evidence type="ECO:0000256" key="3">
    <source>
        <dbReference type="ARBA" id="ARBA00022821"/>
    </source>
</evidence>
<dbReference type="CDD" id="cd14798">
    <property type="entry name" value="RX-CC_like"/>
    <property type="match status" value="1"/>
</dbReference>
<dbReference type="FunFam" id="3.40.50.300:FF:001091">
    <property type="entry name" value="Probable disease resistance protein At1g61300"/>
    <property type="match status" value="1"/>
</dbReference>
<dbReference type="PANTHER" id="PTHR23155:SF1205">
    <property type="entry name" value="DISEASE RESISTANCE PROTEIN RPM1"/>
    <property type="match status" value="1"/>
</dbReference>
<proteinExistence type="predicted"/>
<keyword evidence="9" id="KW-1185">Reference proteome</keyword>
<keyword evidence="1" id="KW-0677">Repeat</keyword>
<sequence length="942" mass="108317">MAEIAVNFLLSKLVPFYEHEVQLMRGGRQGVVYLRGELERIRAFLRVADSLEESDEEVKVWVKQIRDVAHDAEDLLDEFTILTAHNHANNQNTGIFGFLHKLHCCINNMKARHRIAVEIQGIVSRIRDVSHGHQRLRQKLFTANSSDHTGDDALLVEKSDLVGIDEPKRTLVSWLTSGGSGREVISVTGMGGLGKTTLVKQVYDHGGVKKHFDVHAWIAISRSYKMEELLKDIVRQLLTSDRKSIPERVNTMHVNELKTMIKDILINKRYLIVLDDVWHTNEWDAVKYALPANDCGSRVMLTTRNADLAFALRIESEGKVYNLEPLPQEESWMLLCKKTFQGNPCPNYLEDICRSILRKCEGLPLAIVAVSGVIATKDKRRIDELEMVRRCLGAEIDGNNKLKNLKKVLSLSFNDLPYHLKSCFLYLSIFPEDYRIKRMRIIRLWVAEGFVEAKHGKELEDVAEDYLNELLSRSLLQVAEWRSDGRAKTYRIHDLVREIIISKSREQNFAVVAKDKNNIMLPDKIRRLSVHNTLQNVQQENRSFSQLRSLFMFGVAEQLPLQALTASGFMLLNVLDLQGTSLKNFPVQVMNLYYLKYLSLKNTRVSSVPPYIGKLQLLETLDLKHTNVTELPPNILKLQKLSHLYVYRYHYKSYGDFDSKTGFKALDKIGELKSLQKLCFIEASSGSDGLMTELGKLTQLRRLGVLKLRKKDGKALCSSIENLINLRALSLMSIEENEILDLQHIFSPPPLLQRLYLAGRLEMLPHWIPNLHSLVRLHLKWNRLNEDPLESLQVLPNLVHLELLQVYEGETLHFRSGGFKKLKLLGIDKFDGLRRILIDVGAMPCVEKLWIQRCKLLEEVPLGIEHLTRLKVLEFFDMPQDLIKTLSLNEPEGVYSRVAHIPEVYATYWREAGWEVHSLDSCNCSPRPNHVIRNEELHPRWK</sequence>